<feature type="signal peptide" evidence="1">
    <location>
        <begin position="1"/>
        <end position="22"/>
    </location>
</feature>
<organism evidence="2 3">
    <name type="scientific">Cladorrhinum samala</name>
    <dbReference type="NCBI Taxonomy" id="585594"/>
    <lineage>
        <taxon>Eukaryota</taxon>
        <taxon>Fungi</taxon>
        <taxon>Dikarya</taxon>
        <taxon>Ascomycota</taxon>
        <taxon>Pezizomycotina</taxon>
        <taxon>Sordariomycetes</taxon>
        <taxon>Sordariomycetidae</taxon>
        <taxon>Sordariales</taxon>
        <taxon>Podosporaceae</taxon>
        <taxon>Cladorrhinum</taxon>
    </lineage>
</organism>
<gene>
    <name evidence="2" type="ORF">QBC42DRAFT_330250</name>
</gene>
<name>A0AAV9HKV6_9PEZI</name>
<dbReference type="Proteomes" id="UP001321749">
    <property type="component" value="Unassembled WGS sequence"/>
</dbReference>
<keyword evidence="3" id="KW-1185">Reference proteome</keyword>
<keyword evidence="1" id="KW-0732">Signal</keyword>
<reference evidence="2" key="1">
    <citation type="journal article" date="2023" name="Mol. Phylogenet. Evol.">
        <title>Genome-scale phylogeny and comparative genomics of the fungal order Sordariales.</title>
        <authorList>
            <person name="Hensen N."/>
            <person name="Bonometti L."/>
            <person name="Westerberg I."/>
            <person name="Brannstrom I.O."/>
            <person name="Guillou S."/>
            <person name="Cros-Aarteil S."/>
            <person name="Calhoun S."/>
            <person name="Haridas S."/>
            <person name="Kuo A."/>
            <person name="Mondo S."/>
            <person name="Pangilinan J."/>
            <person name="Riley R."/>
            <person name="LaButti K."/>
            <person name="Andreopoulos B."/>
            <person name="Lipzen A."/>
            <person name="Chen C."/>
            <person name="Yan M."/>
            <person name="Daum C."/>
            <person name="Ng V."/>
            <person name="Clum A."/>
            <person name="Steindorff A."/>
            <person name="Ohm R.A."/>
            <person name="Martin F."/>
            <person name="Silar P."/>
            <person name="Natvig D.O."/>
            <person name="Lalanne C."/>
            <person name="Gautier V."/>
            <person name="Ament-Velasquez S.L."/>
            <person name="Kruys A."/>
            <person name="Hutchinson M.I."/>
            <person name="Powell A.J."/>
            <person name="Barry K."/>
            <person name="Miller A.N."/>
            <person name="Grigoriev I.V."/>
            <person name="Debuchy R."/>
            <person name="Gladieux P."/>
            <person name="Hiltunen Thoren M."/>
            <person name="Johannesson H."/>
        </authorList>
    </citation>
    <scope>NUCLEOTIDE SEQUENCE</scope>
    <source>
        <strain evidence="2">PSN324</strain>
    </source>
</reference>
<sequence length="211" mass="23023">MRQVKIFAILFVAGAAGALAEAEGDRWGEQKPLGRLTRTTQQWPLAASSSVREGHSHRHGQSMSCEETYGEDWTVCGDVISSRFCYNPFMEQSCCAVDNGYCEEGTWCAPVAGYCCLDSEDLETCARNAGFDIPQDLLKPGPKHSWRAPIAAFDPDASETGSERPDDKMSALPAVIGRIYIQESVAGTRERWTLAWMGLGIGAVGLFMISC</sequence>
<feature type="chain" id="PRO_5043843958" evidence="1">
    <location>
        <begin position="23"/>
        <end position="211"/>
    </location>
</feature>
<accession>A0AAV9HKV6</accession>
<evidence type="ECO:0000256" key="1">
    <source>
        <dbReference type="SAM" id="SignalP"/>
    </source>
</evidence>
<protein>
    <submittedName>
        <fullName evidence="2">Uncharacterized protein</fullName>
    </submittedName>
</protein>
<dbReference type="EMBL" id="MU864994">
    <property type="protein sequence ID" value="KAK4461247.1"/>
    <property type="molecule type" value="Genomic_DNA"/>
</dbReference>
<proteinExistence type="predicted"/>
<comment type="caution">
    <text evidence="2">The sequence shown here is derived from an EMBL/GenBank/DDBJ whole genome shotgun (WGS) entry which is preliminary data.</text>
</comment>
<dbReference type="AlphaFoldDB" id="A0AAV9HKV6"/>
<reference evidence="2" key="2">
    <citation type="submission" date="2023-06" db="EMBL/GenBank/DDBJ databases">
        <authorList>
            <consortium name="Lawrence Berkeley National Laboratory"/>
            <person name="Mondo S.J."/>
            <person name="Hensen N."/>
            <person name="Bonometti L."/>
            <person name="Westerberg I."/>
            <person name="Brannstrom I.O."/>
            <person name="Guillou S."/>
            <person name="Cros-Aarteil S."/>
            <person name="Calhoun S."/>
            <person name="Haridas S."/>
            <person name="Kuo A."/>
            <person name="Pangilinan J."/>
            <person name="Riley R."/>
            <person name="Labutti K."/>
            <person name="Andreopoulos B."/>
            <person name="Lipzen A."/>
            <person name="Chen C."/>
            <person name="Yanf M."/>
            <person name="Daum C."/>
            <person name="Ng V."/>
            <person name="Clum A."/>
            <person name="Steindorff A."/>
            <person name="Ohm R."/>
            <person name="Martin F."/>
            <person name="Silar P."/>
            <person name="Natvig D."/>
            <person name="Lalanne C."/>
            <person name="Gautier V."/>
            <person name="Ament-Velasquez S.L."/>
            <person name="Kruys A."/>
            <person name="Hutchinson M.I."/>
            <person name="Powell A.J."/>
            <person name="Barry K."/>
            <person name="Miller A.N."/>
            <person name="Grigoriev I.V."/>
            <person name="Debuchy R."/>
            <person name="Gladieux P."/>
            <person name="Thoren M.H."/>
            <person name="Johannesson H."/>
        </authorList>
    </citation>
    <scope>NUCLEOTIDE SEQUENCE</scope>
    <source>
        <strain evidence="2">PSN324</strain>
    </source>
</reference>
<evidence type="ECO:0000313" key="3">
    <source>
        <dbReference type="Proteomes" id="UP001321749"/>
    </source>
</evidence>
<evidence type="ECO:0000313" key="2">
    <source>
        <dbReference type="EMBL" id="KAK4461247.1"/>
    </source>
</evidence>